<reference evidence="1" key="2">
    <citation type="journal article" date="2015" name="Data Brief">
        <title>Shoot transcriptome of the giant reed, Arundo donax.</title>
        <authorList>
            <person name="Barrero R.A."/>
            <person name="Guerrero F.D."/>
            <person name="Moolhuijzen P."/>
            <person name="Goolsby J.A."/>
            <person name="Tidwell J."/>
            <person name="Bellgard S.E."/>
            <person name="Bellgard M.I."/>
        </authorList>
    </citation>
    <scope>NUCLEOTIDE SEQUENCE</scope>
    <source>
        <tissue evidence="1">Shoot tissue taken approximately 20 cm above the soil surface</tissue>
    </source>
</reference>
<reference evidence="1" key="1">
    <citation type="submission" date="2014-09" db="EMBL/GenBank/DDBJ databases">
        <authorList>
            <person name="Magalhaes I.L.F."/>
            <person name="Oliveira U."/>
            <person name="Santos F.R."/>
            <person name="Vidigal T.H.D.A."/>
            <person name="Brescovit A.D."/>
            <person name="Santos A.J."/>
        </authorList>
    </citation>
    <scope>NUCLEOTIDE SEQUENCE</scope>
    <source>
        <tissue evidence="1">Shoot tissue taken approximately 20 cm above the soil surface</tissue>
    </source>
</reference>
<proteinExistence type="predicted"/>
<accession>A0A0A8YK97</accession>
<organism evidence="1">
    <name type="scientific">Arundo donax</name>
    <name type="common">Giant reed</name>
    <name type="synonym">Donax arundinaceus</name>
    <dbReference type="NCBI Taxonomy" id="35708"/>
    <lineage>
        <taxon>Eukaryota</taxon>
        <taxon>Viridiplantae</taxon>
        <taxon>Streptophyta</taxon>
        <taxon>Embryophyta</taxon>
        <taxon>Tracheophyta</taxon>
        <taxon>Spermatophyta</taxon>
        <taxon>Magnoliopsida</taxon>
        <taxon>Liliopsida</taxon>
        <taxon>Poales</taxon>
        <taxon>Poaceae</taxon>
        <taxon>PACMAD clade</taxon>
        <taxon>Arundinoideae</taxon>
        <taxon>Arundineae</taxon>
        <taxon>Arundo</taxon>
    </lineage>
</organism>
<evidence type="ECO:0000313" key="1">
    <source>
        <dbReference type="EMBL" id="JAD25730.1"/>
    </source>
</evidence>
<protein>
    <submittedName>
        <fullName evidence="1">Uncharacterized protein</fullName>
    </submittedName>
</protein>
<name>A0A0A8YK97_ARUDO</name>
<sequence>MRLWIDPARVIFSSPFSAILFF</sequence>
<dbReference type="EMBL" id="GBRH01272165">
    <property type="protein sequence ID" value="JAD25730.1"/>
    <property type="molecule type" value="Transcribed_RNA"/>
</dbReference>
<dbReference type="AlphaFoldDB" id="A0A0A8YK97"/>